<organism evidence="2 3">
    <name type="scientific">Pyruvatibacter mobilis</name>
    <dbReference type="NCBI Taxonomy" id="1712261"/>
    <lineage>
        <taxon>Bacteria</taxon>
        <taxon>Pseudomonadati</taxon>
        <taxon>Pseudomonadota</taxon>
        <taxon>Alphaproteobacteria</taxon>
        <taxon>Hyphomicrobiales</taxon>
        <taxon>Parvibaculaceae</taxon>
        <taxon>Pyruvatibacter</taxon>
    </lineage>
</organism>
<name>A0A845Q786_9HYPH</name>
<dbReference type="AlphaFoldDB" id="A0A845Q786"/>
<proteinExistence type="predicted"/>
<reference evidence="2 3" key="1">
    <citation type="journal article" date="2016" name="Int. J. Syst. Evol. Microbiol.">
        <title>Pyruvatibacter mobilis gen. nov., sp. nov., a marine bacterium from the culture broth of Picochlorum sp. 122.</title>
        <authorList>
            <person name="Wang G."/>
            <person name="Tang M."/>
            <person name="Wu H."/>
            <person name="Dai S."/>
            <person name="Li T."/>
            <person name="Chen C."/>
            <person name="He H."/>
            <person name="Fan J."/>
            <person name="Xiang W."/>
            <person name="Li X."/>
        </authorList>
    </citation>
    <scope>NUCLEOTIDE SEQUENCE [LARGE SCALE GENOMIC DNA]</scope>
    <source>
        <strain evidence="2 3">GYP-11</strain>
    </source>
</reference>
<sequence length="141" mass="15506">MALFFDQKWFTDRLNALGKTPNGLAEAMGIPLIDLAAVWKDQRELSVEEVRAMAEFLDAPVQDVASHAGISTPIPVDEGADGNPDTEQPNAVLARFDRMDARLERLERMMGDVHALLMEERLARLDEAGLGIASGKDTETQ</sequence>
<feature type="region of interest" description="Disordered" evidence="1">
    <location>
        <begin position="70"/>
        <end position="89"/>
    </location>
</feature>
<dbReference type="InterPro" id="IPR010982">
    <property type="entry name" value="Lambda_DNA-bd_dom_sf"/>
</dbReference>
<dbReference type="OrthoDB" id="8449900at2"/>
<dbReference type="Proteomes" id="UP000470384">
    <property type="component" value="Unassembled WGS sequence"/>
</dbReference>
<dbReference type="GeneID" id="300653402"/>
<keyword evidence="3" id="KW-1185">Reference proteome</keyword>
<comment type="caution">
    <text evidence="2">The sequence shown here is derived from an EMBL/GenBank/DDBJ whole genome shotgun (WGS) entry which is preliminary data.</text>
</comment>
<evidence type="ECO:0000313" key="2">
    <source>
        <dbReference type="EMBL" id="NBG94423.1"/>
    </source>
</evidence>
<accession>A0A845Q786</accession>
<dbReference type="EMBL" id="WXYQ01000001">
    <property type="protein sequence ID" value="NBG94423.1"/>
    <property type="molecule type" value="Genomic_DNA"/>
</dbReference>
<protein>
    <recommendedName>
        <fullName evidence="4">DNA-binding protein</fullName>
    </recommendedName>
</protein>
<evidence type="ECO:0000256" key="1">
    <source>
        <dbReference type="SAM" id="MobiDB-lite"/>
    </source>
</evidence>
<dbReference type="RefSeq" id="WP_160586522.1">
    <property type="nucleotide sequence ID" value="NZ_BMHN01000001.1"/>
</dbReference>
<evidence type="ECO:0000313" key="3">
    <source>
        <dbReference type="Proteomes" id="UP000470384"/>
    </source>
</evidence>
<dbReference type="SUPFAM" id="SSF47413">
    <property type="entry name" value="lambda repressor-like DNA-binding domains"/>
    <property type="match status" value="1"/>
</dbReference>
<dbReference type="GO" id="GO:0003677">
    <property type="term" value="F:DNA binding"/>
    <property type="evidence" value="ECO:0007669"/>
    <property type="project" value="InterPro"/>
</dbReference>
<gene>
    <name evidence="2" type="ORF">GTQ45_01595</name>
</gene>
<evidence type="ECO:0008006" key="4">
    <source>
        <dbReference type="Google" id="ProtNLM"/>
    </source>
</evidence>